<dbReference type="InParanoid" id="F0VGJ1"/>
<dbReference type="GeneID" id="13442707"/>
<keyword evidence="5" id="KW-1185">Reference proteome</keyword>
<dbReference type="EMBL" id="FR823389">
    <property type="protein sequence ID" value="CBZ52835.1"/>
    <property type="molecule type" value="Genomic_DNA"/>
</dbReference>
<accession>F0VGJ1</accession>
<dbReference type="OrthoDB" id="329901at2759"/>
<reference evidence="3" key="2">
    <citation type="submission" date="2011-03" db="EMBL/GenBank/DDBJ databases">
        <title>Comparative genomics and transcriptomics of Neospora caninum and Toxoplasma gondii.</title>
        <authorList>
            <person name="Reid A.J."/>
            <person name="Sohal A."/>
            <person name="Harris D."/>
            <person name="Quail M."/>
            <person name="Sanders M."/>
            <person name="Berriman M."/>
            <person name="Wastling J.M."/>
            <person name="Pain A."/>
        </authorList>
    </citation>
    <scope>NUCLEOTIDE SEQUENCE</scope>
    <source>
        <strain evidence="3">Liverpool</strain>
    </source>
</reference>
<reference evidence="4" key="4">
    <citation type="journal article" date="2015" name="PLoS ONE">
        <title>Comprehensive Evaluation of Toxoplasma gondii VEG and Neospora caninum LIV Genomes with Tachyzoite Stage Transcriptome and Proteome Defines Novel Transcript Features.</title>
        <authorList>
            <person name="Ramaprasad A."/>
            <person name="Mourier T."/>
            <person name="Naeem R."/>
            <person name="Malas T.B."/>
            <person name="Moussa E."/>
            <person name="Panigrahi A."/>
            <person name="Vermont S.J."/>
            <person name="Otto T.D."/>
            <person name="Wastling J."/>
            <person name="Pain A."/>
        </authorList>
    </citation>
    <scope>NUCLEOTIDE SEQUENCE</scope>
    <source>
        <strain evidence="4">Liverpool</strain>
    </source>
</reference>
<evidence type="ECO:0000256" key="1">
    <source>
        <dbReference type="SAM" id="MobiDB-lite"/>
    </source>
</evidence>
<dbReference type="VEuPathDB" id="ToxoDB:NCLIV_026240"/>
<evidence type="ECO:0000256" key="2">
    <source>
        <dbReference type="SAM" id="SignalP"/>
    </source>
</evidence>
<gene>
    <name evidence="4" type="ORF">BN1204_026240</name>
    <name evidence="3" type="ORF">NCLIV_026240</name>
</gene>
<feature type="region of interest" description="Disordered" evidence="1">
    <location>
        <begin position="73"/>
        <end position="97"/>
    </location>
</feature>
<proteinExistence type="predicted"/>
<reference evidence="3" key="1">
    <citation type="submission" date="2011-02" db="EMBL/GenBank/DDBJ databases">
        <authorList>
            <person name="Aslett M."/>
        </authorList>
    </citation>
    <scope>NUCLEOTIDE SEQUENCE</scope>
    <source>
        <strain evidence="3">Liverpool</strain>
    </source>
</reference>
<organism evidence="3 5">
    <name type="scientific">Neospora caninum (strain Liverpool)</name>
    <dbReference type="NCBI Taxonomy" id="572307"/>
    <lineage>
        <taxon>Eukaryota</taxon>
        <taxon>Sar</taxon>
        <taxon>Alveolata</taxon>
        <taxon>Apicomplexa</taxon>
        <taxon>Conoidasida</taxon>
        <taxon>Coccidia</taxon>
        <taxon>Eucoccidiorida</taxon>
        <taxon>Eimeriorina</taxon>
        <taxon>Sarcocystidae</taxon>
        <taxon>Neospora</taxon>
    </lineage>
</organism>
<dbReference type="EMBL" id="LN714482">
    <property type="protein sequence ID" value="CEL66815.1"/>
    <property type="molecule type" value="Genomic_DNA"/>
</dbReference>
<feature type="signal peptide" evidence="2">
    <location>
        <begin position="1"/>
        <end position="18"/>
    </location>
</feature>
<evidence type="ECO:0000313" key="4">
    <source>
        <dbReference type="EMBL" id="CEL66815.1"/>
    </source>
</evidence>
<keyword evidence="2" id="KW-0732">Signal</keyword>
<feature type="compositionally biased region" description="Low complexity" evidence="1">
    <location>
        <begin position="81"/>
        <end position="94"/>
    </location>
</feature>
<sequence>MRIDKIVLLVAPVGLALSSLVFSPAIQGTPNARFPPLVDATGAPSFTSQEDNLTPLQLSLDLFKPIHTKGNGPSTLFGVQAPSSASDSAAAPTDAHTDFEASQELNADDGAPGRTPLPRTLVLHMMDTLWVLLPRMGMAASSLTMSSARPLTSSEAREWAEADEDTRVTLLQKWREGQSDSSRRAAWLKYRKFMLSKNRPPTRYRPEPEVMALLQKELIFRSN</sequence>
<protein>
    <submittedName>
        <fullName evidence="3">Uncharacterized protein</fullName>
    </submittedName>
</protein>
<dbReference type="RefSeq" id="XP_003882867.1">
    <property type="nucleotide sequence ID" value="XM_003882818.1"/>
</dbReference>
<dbReference type="Proteomes" id="UP000007494">
    <property type="component" value="Chromosome VIIb"/>
</dbReference>
<evidence type="ECO:0000313" key="5">
    <source>
        <dbReference type="Proteomes" id="UP000007494"/>
    </source>
</evidence>
<evidence type="ECO:0000313" key="3">
    <source>
        <dbReference type="EMBL" id="CBZ52835.1"/>
    </source>
</evidence>
<dbReference type="AlphaFoldDB" id="F0VGJ1"/>
<dbReference type="eggNOG" id="ENOG502R0A9">
    <property type="taxonomic scope" value="Eukaryota"/>
</dbReference>
<name>F0VGJ1_NEOCL</name>
<reference evidence="5" key="3">
    <citation type="journal article" date="2012" name="PLoS Pathog.">
        <title>Comparative genomics of the apicomplexan parasites Toxoplasma gondii and Neospora caninum: Coccidia differing in host range and transmission strategy.</title>
        <authorList>
            <person name="Reid A.J."/>
            <person name="Vermont S.J."/>
            <person name="Cotton J.A."/>
            <person name="Harris D."/>
            <person name="Hill-Cawthorne G.A."/>
            <person name="Konen-Waisman S."/>
            <person name="Latham S.M."/>
            <person name="Mourier T."/>
            <person name="Norton R."/>
            <person name="Quail M.A."/>
            <person name="Sanders M."/>
            <person name="Shanmugam D."/>
            <person name="Sohal A."/>
            <person name="Wasmuth J.D."/>
            <person name="Brunk B."/>
            <person name="Grigg M.E."/>
            <person name="Howard J.C."/>
            <person name="Parkinson J."/>
            <person name="Roos D.S."/>
            <person name="Trees A.J."/>
            <person name="Berriman M."/>
            <person name="Pain A."/>
            <person name="Wastling J.M."/>
        </authorList>
    </citation>
    <scope>NUCLEOTIDE SEQUENCE [LARGE SCALE GENOMIC DNA]</scope>
    <source>
        <strain evidence="5">Liverpool</strain>
    </source>
</reference>
<dbReference type="OMA" id="MMDTLWV"/>
<feature type="chain" id="PRO_5007655259" evidence="2">
    <location>
        <begin position="19"/>
        <end position="223"/>
    </location>
</feature>